<accession>A0A9D4F1Q6</accession>
<sequence>MYIILQANEWHNMIVVRDKNKNYVDVIINRTATIKLNFVNISNVDLSIPGTLRLGNTFAAPSLVAPLHGQIMCVQVTLAKLKPVDFSDLCYDYDAKCNNDRTMPTTSTTTKKTKTPFRTYCEQVTCQAAQTVYGQKR</sequence>
<keyword evidence="2" id="KW-1185">Reference proteome</keyword>
<dbReference type="Proteomes" id="UP000828390">
    <property type="component" value="Unassembled WGS sequence"/>
</dbReference>
<gene>
    <name evidence="1" type="ORF">DPMN_167921</name>
</gene>
<dbReference type="AlphaFoldDB" id="A0A9D4F1Q6"/>
<comment type="caution">
    <text evidence="1">The sequence shown here is derived from an EMBL/GenBank/DDBJ whole genome shotgun (WGS) entry which is preliminary data.</text>
</comment>
<protein>
    <submittedName>
        <fullName evidence="1">Uncharacterized protein</fullName>
    </submittedName>
</protein>
<evidence type="ECO:0000313" key="1">
    <source>
        <dbReference type="EMBL" id="KAH3789734.1"/>
    </source>
</evidence>
<reference evidence="1" key="2">
    <citation type="submission" date="2020-11" db="EMBL/GenBank/DDBJ databases">
        <authorList>
            <person name="McCartney M.A."/>
            <person name="Auch B."/>
            <person name="Kono T."/>
            <person name="Mallez S."/>
            <person name="Becker A."/>
            <person name="Gohl D.M."/>
            <person name="Silverstein K.A.T."/>
            <person name="Koren S."/>
            <person name="Bechman K.B."/>
            <person name="Herman A."/>
            <person name="Abrahante J.E."/>
            <person name="Garbe J."/>
        </authorList>
    </citation>
    <scope>NUCLEOTIDE SEQUENCE</scope>
    <source>
        <strain evidence="1">Duluth1</strain>
        <tissue evidence="1">Whole animal</tissue>
    </source>
</reference>
<organism evidence="1 2">
    <name type="scientific">Dreissena polymorpha</name>
    <name type="common">Zebra mussel</name>
    <name type="synonym">Mytilus polymorpha</name>
    <dbReference type="NCBI Taxonomy" id="45954"/>
    <lineage>
        <taxon>Eukaryota</taxon>
        <taxon>Metazoa</taxon>
        <taxon>Spiralia</taxon>
        <taxon>Lophotrochozoa</taxon>
        <taxon>Mollusca</taxon>
        <taxon>Bivalvia</taxon>
        <taxon>Autobranchia</taxon>
        <taxon>Heteroconchia</taxon>
        <taxon>Euheterodonta</taxon>
        <taxon>Imparidentia</taxon>
        <taxon>Neoheterodontei</taxon>
        <taxon>Myida</taxon>
        <taxon>Dreissenoidea</taxon>
        <taxon>Dreissenidae</taxon>
        <taxon>Dreissena</taxon>
    </lineage>
</organism>
<evidence type="ECO:0000313" key="2">
    <source>
        <dbReference type="Proteomes" id="UP000828390"/>
    </source>
</evidence>
<proteinExistence type="predicted"/>
<dbReference type="EMBL" id="JAIWYP010000008">
    <property type="protein sequence ID" value="KAH3789734.1"/>
    <property type="molecule type" value="Genomic_DNA"/>
</dbReference>
<name>A0A9D4F1Q6_DREPO</name>
<reference evidence="1" key="1">
    <citation type="journal article" date="2019" name="bioRxiv">
        <title>The Genome of the Zebra Mussel, Dreissena polymorpha: A Resource for Invasive Species Research.</title>
        <authorList>
            <person name="McCartney M.A."/>
            <person name="Auch B."/>
            <person name="Kono T."/>
            <person name="Mallez S."/>
            <person name="Zhang Y."/>
            <person name="Obille A."/>
            <person name="Becker A."/>
            <person name="Abrahante J.E."/>
            <person name="Garbe J."/>
            <person name="Badalamenti J.P."/>
            <person name="Herman A."/>
            <person name="Mangelson H."/>
            <person name="Liachko I."/>
            <person name="Sullivan S."/>
            <person name="Sone E.D."/>
            <person name="Koren S."/>
            <person name="Silverstein K.A.T."/>
            <person name="Beckman K.B."/>
            <person name="Gohl D.M."/>
        </authorList>
    </citation>
    <scope>NUCLEOTIDE SEQUENCE</scope>
    <source>
        <strain evidence="1">Duluth1</strain>
        <tissue evidence="1">Whole animal</tissue>
    </source>
</reference>